<dbReference type="PANTHER" id="PTHR31649:SF1">
    <property type="entry name" value="FARNESOIC ACID O-METHYL TRANSFERASE DOMAIN-CONTAINING PROTEIN"/>
    <property type="match status" value="1"/>
</dbReference>
<accession>A0A9N9RJY3</accession>
<feature type="signal peptide" evidence="1">
    <location>
        <begin position="1"/>
        <end position="16"/>
    </location>
</feature>
<evidence type="ECO:0000313" key="2">
    <source>
        <dbReference type="EMBL" id="CAG9798216.1"/>
    </source>
</evidence>
<dbReference type="AlphaFoldDB" id="A0A9N9RJY3"/>
<protein>
    <submittedName>
        <fullName evidence="2">Uncharacterized protein</fullName>
    </submittedName>
</protein>
<evidence type="ECO:0000256" key="1">
    <source>
        <dbReference type="SAM" id="SignalP"/>
    </source>
</evidence>
<evidence type="ECO:0000313" key="3">
    <source>
        <dbReference type="Proteomes" id="UP001153620"/>
    </source>
</evidence>
<dbReference type="Proteomes" id="UP001153620">
    <property type="component" value="Chromosome 1"/>
</dbReference>
<dbReference type="SMART" id="SM00696">
    <property type="entry name" value="DM9"/>
    <property type="match status" value="1"/>
</dbReference>
<sequence length="168" mass="19006">MKVLFLICFLIVEACSKNCVHEWRSYHGTLEPMYYGVFVGSFDTGVPIFVGRGSYDDLKVTGRIQTTHPTGLYHISGGSVHHIKSGMEYLVKNPNYDYKWIPSINGEFIEDAISPGYTPSREVHFVGRIKIDGRTFYGKMIPNVGLHYENANGDEIIAQKYEMLVCTV</sequence>
<dbReference type="EMBL" id="OU895877">
    <property type="protein sequence ID" value="CAG9798216.1"/>
    <property type="molecule type" value="Genomic_DNA"/>
</dbReference>
<reference evidence="2" key="1">
    <citation type="submission" date="2022-01" db="EMBL/GenBank/DDBJ databases">
        <authorList>
            <person name="King R."/>
        </authorList>
    </citation>
    <scope>NUCLEOTIDE SEQUENCE</scope>
</reference>
<dbReference type="Pfam" id="PF11901">
    <property type="entry name" value="DM9"/>
    <property type="match status" value="1"/>
</dbReference>
<keyword evidence="3" id="KW-1185">Reference proteome</keyword>
<organism evidence="2 3">
    <name type="scientific">Chironomus riparius</name>
    <dbReference type="NCBI Taxonomy" id="315576"/>
    <lineage>
        <taxon>Eukaryota</taxon>
        <taxon>Metazoa</taxon>
        <taxon>Ecdysozoa</taxon>
        <taxon>Arthropoda</taxon>
        <taxon>Hexapoda</taxon>
        <taxon>Insecta</taxon>
        <taxon>Pterygota</taxon>
        <taxon>Neoptera</taxon>
        <taxon>Endopterygota</taxon>
        <taxon>Diptera</taxon>
        <taxon>Nematocera</taxon>
        <taxon>Chironomoidea</taxon>
        <taxon>Chironomidae</taxon>
        <taxon>Chironominae</taxon>
        <taxon>Chironomus</taxon>
    </lineage>
</organism>
<name>A0A9N9RJY3_9DIPT</name>
<gene>
    <name evidence="2" type="ORF">CHIRRI_LOCUS1201</name>
</gene>
<reference evidence="2" key="2">
    <citation type="submission" date="2022-10" db="EMBL/GenBank/DDBJ databases">
        <authorList>
            <consortium name="ENA_rothamsted_submissions"/>
            <consortium name="culmorum"/>
            <person name="King R."/>
        </authorList>
    </citation>
    <scope>NUCLEOTIDE SEQUENCE</scope>
</reference>
<proteinExistence type="predicted"/>
<dbReference type="PANTHER" id="PTHR31649">
    <property type="entry name" value="AGAP009604-PA"/>
    <property type="match status" value="1"/>
</dbReference>
<dbReference type="InterPro" id="IPR006616">
    <property type="entry name" value="DM9_repeat"/>
</dbReference>
<feature type="chain" id="PRO_5040438774" evidence="1">
    <location>
        <begin position="17"/>
        <end position="168"/>
    </location>
</feature>
<keyword evidence="1" id="KW-0732">Signal</keyword>